<dbReference type="AlphaFoldDB" id="A0A6N2V7U3"/>
<dbReference type="InterPro" id="IPR003251">
    <property type="entry name" value="Rr_diiron-bd_dom"/>
</dbReference>
<evidence type="ECO:0000256" key="1">
    <source>
        <dbReference type="ARBA" id="ARBA00001965"/>
    </source>
</evidence>
<feature type="domain" description="Ferritin-like diiron" evidence="7">
    <location>
        <begin position="2"/>
        <end position="134"/>
    </location>
</feature>
<dbReference type="Pfam" id="PF21349">
    <property type="entry name" value="RUBY_RBDX"/>
    <property type="match status" value="1"/>
</dbReference>
<dbReference type="InterPro" id="IPR009040">
    <property type="entry name" value="Ferritin-like_diiron"/>
</dbReference>
<evidence type="ECO:0000313" key="8">
    <source>
        <dbReference type="EMBL" id="VYT23016.1"/>
    </source>
</evidence>
<gene>
    <name evidence="8" type="primary">rbr1_1</name>
    <name evidence="8" type="ORF">AULFYP135_02160</name>
</gene>
<dbReference type="InterPro" id="IPR052364">
    <property type="entry name" value="Rubrerythrin"/>
</dbReference>
<dbReference type="Pfam" id="PF02915">
    <property type="entry name" value="Rubrerythrin"/>
    <property type="match status" value="1"/>
</dbReference>
<dbReference type="InterPro" id="IPR048574">
    <property type="entry name" value="RUBY_RBDX"/>
</dbReference>
<comment type="cofactor">
    <cofactor evidence="1">
        <name>Fe(3+)</name>
        <dbReference type="ChEBI" id="CHEBI:29034"/>
    </cofactor>
</comment>
<dbReference type="PANTHER" id="PTHR43865:SF1">
    <property type="entry name" value="RUBRERYTHRIN-RELATED"/>
    <property type="match status" value="1"/>
</dbReference>
<dbReference type="GO" id="GO:0005506">
    <property type="term" value="F:iron ion binding"/>
    <property type="evidence" value="ECO:0007669"/>
    <property type="project" value="InterPro"/>
</dbReference>
<dbReference type="PROSITE" id="PS50903">
    <property type="entry name" value="RUBREDOXIN_LIKE"/>
    <property type="match status" value="1"/>
</dbReference>
<dbReference type="EC" id="1.11.1.1" evidence="8"/>
<dbReference type="NCBIfam" id="NF045767">
    <property type="entry name" value="RuberyRbr"/>
    <property type="match status" value="1"/>
</dbReference>
<dbReference type="CDD" id="cd01041">
    <property type="entry name" value="Rubrerythrin"/>
    <property type="match status" value="1"/>
</dbReference>
<dbReference type="InterPro" id="IPR012347">
    <property type="entry name" value="Ferritin-like"/>
</dbReference>
<reference evidence="8" key="1">
    <citation type="submission" date="2019-11" db="EMBL/GenBank/DDBJ databases">
        <authorList>
            <person name="Feng L."/>
        </authorList>
    </citation>
    <scope>NUCLEOTIDE SEQUENCE</scope>
    <source>
        <strain evidence="8">AundefinedLFYP135</strain>
    </source>
</reference>
<keyword evidence="4" id="KW-0249">Electron transport</keyword>
<dbReference type="GO" id="GO:0016692">
    <property type="term" value="F:NADH peroxidase activity"/>
    <property type="evidence" value="ECO:0007669"/>
    <property type="project" value="UniProtKB-EC"/>
</dbReference>
<dbReference type="InterPro" id="IPR024934">
    <property type="entry name" value="Rubredoxin-like_dom"/>
</dbReference>
<evidence type="ECO:0000256" key="2">
    <source>
        <dbReference type="ARBA" id="ARBA00022448"/>
    </source>
</evidence>
<keyword evidence="3" id="KW-0479">Metal-binding</keyword>
<dbReference type="Gene3D" id="1.20.1260.10">
    <property type="match status" value="1"/>
</dbReference>
<dbReference type="EMBL" id="CACRSL010000005">
    <property type="protein sequence ID" value="VYT23016.1"/>
    <property type="molecule type" value="Genomic_DNA"/>
</dbReference>
<name>A0A6N2V7U3_9FIRM</name>
<keyword evidence="2" id="KW-0813">Transport</keyword>
<accession>A0A6N2V7U3</accession>
<dbReference type="CDD" id="cd00729">
    <property type="entry name" value="rubredoxin_SM"/>
    <property type="match status" value="1"/>
</dbReference>
<keyword evidence="5" id="KW-0408">Iron</keyword>
<protein>
    <submittedName>
        <fullName evidence="8">Rubrerythrin-1</fullName>
        <ecNumber evidence="8">1.11.1.1</ecNumber>
    </submittedName>
</protein>
<evidence type="ECO:0000259" key="7">
    <source>
        <dbReference type="PROSITE" id="PS50905"/>
    </source>
</evidence>
<evidence type="ECO:0000259" key="6">
    <source>
        <dbReference type="PROSITE" id="PS50903"/>
    </source>
</evidence>
<dbReference type="Gene3D" id="2.20.28.10">
    <property type="match status" value="1"/>
</dbReference>
<evidence type="ECO:0000256" key="3">
    <source>
        <dbReference type="ARBA" id="ARBA00022723"/>
    </source>
</evidence>
<evidence type="ECO:0000256" key="4">
    <source>
        <dbReference type="ARBA" id="ARBA00022982"/>
    </source>
</evidence>
<evidence type="ECO:0000256" key="5">
    <source>
        <dbReference type="ARBA" id="ARBA00023004"/>
    </source>
</evidence>
<organism evidence="8">
    <name type="scientific">uncultured Anaerotruncus sp</name>
    <dbReference type="NCBI Taxonomy" id="905011"/>
    <lineage>
        <taxon>Bacteria</taxon>
        <taxon>Bacillati</taxon>
        <taxon>Bacillota</taxon>
        <taxon>Clostridia</taxon>
        <taxon>Eubacteriales</taxon>
        <taxon>Oscillospiraceae</taxon>
        <taxon>Anaerotruncus</taxon>
        <taxon>environmental samples</taxon>
    </lineage>
</organism>
<keyword evidence="8" id="KW-0560">Oxidoreductase</keyword>
<feature type="domain" description="Rubredoxin-like" evidence="6">
    <location>
        <begin position="141"/>
        <end position="175"/>
    </location>
</feature>
<dbReference type="PROSITE" id="PS50905">
    <property type="entry name" value="FERRITIN_LIKE"/>
    <property type="match status" value="1"/>
</dbReference>
<dbReference type="InterPro" id="IPR009078">
    <property type="entry name" value="Ferritin-like_SF"/>
</dbReference>
<proteinExistence type="predicted"/>
<dbReference type="SUPFAM" id="SSF47240">
    <property type="entry name" value="Ferritin-like"/>
    <property type="match status" value="1"/>
</dbReference>
<dbReference type="PANTHER" id="PTHR43865">
    <property type="entry name" value="RUBRERYTHRIN-RELATED"/>
    <property type="match status" value="1"/>
</dbReference>
<keyword evidence="8" id="KW-0575">Peroxidase</keyword>
<sequence length="179" mass="20329">MELKESRTYANLMSAFAGESQARVKYGIYGEKAREEGYQQIGDIFDETSHNEKAHAELWLKYIHGGSIPSTLPNLQNGVDGEHFEWSQMYKEFAEVAKQEGFPQIALSFEQVAKVEAAHEKRYQALVNDVNGNQVFKKVTSQTWICRNCGFVLEGVEAPPQCPLCKYPQAFFEVDKPQL</sequence>
<dbReference type="SUPFAM" id="SSF57802">
    <property type="entry name" value="Rubredoxin-like"/>
    <property type="match status" value="1"/>
</dbReference>